<dbReference type="InterPro" id="IPR025410">
    <property type="entry name" value="Lant_dehyd"/>
</dbReference>
<accession>K9TG03</accession>
<organism evidence="2 3">
    <name type="scientific">Oscillatoria acuminata PCC 6304</name>
    <dbReference type="NCBI Taxonomy" id="56110"/>
    <lineage>
        <taxon>Bacteria</taxon>
        <taxon>Bacillati</taxon>
        <taxon>Cyanobacteriota</taxon>
        <taxon>Cyanophyceae</taxon>
        <taxon>Oscillatoriophycideae</taxon>
        <taxon>Oscillatoriales</taxon>
        <taxon>Oscillatoriaceae</taxon>
        <taxon>Oscillatoria</taxon>
    </lineage>
</organism>
<dbReference type="STRING" id="56110.Oscil6304_1611"/>
<dbReference type="PRINTS" id="PR01950">
    <property type="entry name" value="LANCSUPER"/>
</dbReference>
<dbReference type="Gene3D" id="1.50.10.20">
    <property type="match status" value="1"/>
</dbReference>
<dbReference type="KEGG" id="oac:Oscil6304_1611"/>
<name>K9TG03_9CYAN</name>
<evidence type="ECO:0000313" key="3">
    <source>
        <dbReference type="Proteomes" id="UP000010367"/>
    </source>
</evidence>
<dbReference type="GO" id="GO:0031179">
    <property type="term" value="P:peptide modification"/>
    <property type="evidence" value="ECO:0007669"/>
    <property type="project" value="InterPro"/>
</dbReference>
<keyword evidence="3" id="KW-1185">Reference proteome</keyword>
<dbReference type="InterPro" id="IPR017146">
    <property type="entry name" value="Lanti_2_LanM"/>
</dbReference>
<dbReference type="HOGENOM" id="CLU_009398_1_1_3"/>
<sequence length="1081" mass="120150">MKEENSQRVQWYRGIPLRERIASGDRPKAGSTPLGDRRLQRWRSQTPFNNDIYFAQRLASDGLTEPEFQQLLEESRETLAHQFPEPPNWIKTLSDILSTYPFSALSETGNLSDTQSGVSGFLTLFSPLIAWGRSCLQEKLQTLLSIHSPDCINSQTIAAILYEPLPKELLWMSTRTLVLELNVARIQGKLSGNSSAERFAQFIQQLQQPEMALALWTEYPVLTRQVLNSIQGWITVSYEFVERLCQDWPRIIQQFSRDSEPGGLVHLNSNAGDSHNGGRSVAIAEFSSGFKLVYKPRSLSIDIHFQNLLNWLNKQGNYPPFPILNVLNCGEYGWVEYVTAQPCDTAAQIERFYQRQGGYLALLYALQATDFYSNNIIAVGEQPILVDLESLFHPRYSQLEGFNSDCLAERELDWSVLSVGILPMNLWGNQGYGGIDISGLGNSGSPMTPDAIPTWQGVATDEMKISRKAVQLPPDLNRPTLNGASVKLEDYTAAIITGFTEIYRVLVKNRDNLVGESGLFNTFAEDEIRVVLRATRTYGLLLQEGFHPDLLRDALDRDRLFDKLWVEVPNFPSLARVIPAEIQELWQGDIPRFTTQPNSRDLKSGQGEIISDFLPESALDSVRLHLQGMDETNLERQVGLIRAAIATVIRSPDAIQWPSYPMRVPETRPSSQTYLKAACAIGDRLEQVALCQNQMADWIGLTWIREGELAIRRVDIHLYDGLPGISLFLAYLGNITQEVRYQNLAVAALNYWQVCLEKELKPGESIGGFTGFGSAIYSLSHLAIQLNQPQLISVAREWLDYLPEAILQDEEWDIISGSAGCILSLLSLYAVAPDSQILDVAIQCGDRLIIGARPQETGIGWIPSAIRSKRPLTGFSHGAAGIAYALLELAAVTQLERFQKAAIAAIAYERSVFDPNARNWPDFREFDHSPRVGNLGPLAWSHGAPGIGLARLYALQHQDDPQIRQEIYTALDITCDRGFGQNHSLAQGDLGNLEFVLQASLTLGEPQWHSHLHTGGSILESIQSEGWLCGTPLGVETPGLMSGLAGIGYGLLRLATPETVSSVLALRPPILSPQSDDSEGL</sequence>
<dbReference type="Pfam" id="PF05147">
    <property type="entry name" value="LANC_like"/>
    <property type="match status" value="1"/>
</dbReference>
<reference evidence="2 3" key="1">
    <citation type="submission" date="2012-06" db="EMBL/GenBank/DDBJ databases">
        <title>Finished chromosome of genome of Oscillatoria acuminata PCC 6304.</title>
        <authorList>
            <consortium name="US DOE Joint Genome Institute"/>
            <person name="Gugger M."/>
            <person name="Coursin T."/>
            <person name="Rippka R."/>
            <person name="Tandeau De Marsac N."/>
            <person name="Huntemann M."/>
            <person name="Wei C.-L."/>
            <person name="Han J."/>
            <person name="Detter J.C."/>
            <person name="Han C."/>
            <person name="Tapia R."/>
            <person name="Davenport K."/>
            <person name="Daligault H."/>
            <person name="Erkkila T."/>
            <person name="Gu W."/>
            <person name="Munk A.C.C."/>
            <person name="Teshima H."/>
            <person name="Xu Y."/>
            <person name="Chain P."/>
            <person name="Chen A."/>
            <person name="Krypides N."/>
            <person name="Mavromatis K."/>
            <person name="Markowitz V."/>
            <person name="Szeto E."/>
            <person name="Ivanova N."/>
            <person name="Mikhailova N."/>
            <person name="Ovchinnikova G."/>
            <person name="Pagani I."/>
            <person name="Pati A."/>
            <person name="Goodwin L."/>
            <person name="Peters L."/>
            <person name="Pitluck S."/>
            <person name="Woyke T."/>
            <person name="Kerfeld C."/>
        </authorList>
    </citation>
    <scope>NUCLEOTIDE SEQUENCE [LARGE SCALE GENOMIC DNA]</scope>
    <source>
        <strain evidence="2 3">PCC 6304</strain>
    </source>
</reference>
<dbReference type="SMART" id="SM01260">
    <property type="entry name" value="LANC_like"/>
    <property type="match status" value="1"/>
</dbReference>
<dbReference type="Pfam" id="PF13575">
    <property type="entry name" value="DUF4135"/>
    <property type="match status" value="1"/>
</dbReference>
<dbReference type="SUPFAM" id="SSF158745">
    <property type="entry name" value="LanC-like"/>
    <property type="match status" value="1"/>
</dbReference>
<dbReference type="InterPro" id="IPR007822">
    <property type="entry name" value="LANC-like"/>
</dbReference>
<dbReference type="CDD" id="cd04792">
    <property type="entry name" value="LanM-like"/>
    <property type="match status" value="1"/>
</dbReference>
<dbReference type="NCBIfam" id="TIGR03897">
    <property type="entry name" value="lanti_2_LanM"/>
    <property type="match status" value="1"/>
</dbReference>
<gene>
    <name evidence="2" type="ORF">Oscil6304_1611</name>
</gene>
<protein>
    <submittedName>
        <fullName evidence="2">Type 2 lantibiotic biosynthesis protein LanM</fullName>
    </submittedName>
</protein>
<dbReference type="PATRIC" id="fig|56110.3.peg.1936"/>
<dbReference type="Proteomes" id="UP000010367">
    <property type="component" value="Chromosome"/>
</dbReference>
<dbReference type="PIRSF" id="PIRSF037228">
    <property type="entry name" value="Lant_mod_RumM"/>
    <property type="match status" value="1"/>
</dbReference>
<feature type="domain" description="Lantibiotic biosynthesis protein dehydration" evidence="1">
    <location>
        <begin position="219"/>
        <end position="595"/>
    </location>
</feature>
<dbReference type="EMBL" id="CP003607">
    <property type="protein sequence ID" value="AFY81308.1"/>
    <property type="molecule type" value="Genomic_DNA"/>
</dbReference>
<evidence type="ECO:0000259" key="1">
    <source>
        <dbReference type="Pfam" id="PF13575"/>
    </source>
</evidence>
<dbReference type="InParanoid" id="K9TG03"/>
<proteinExistence type="predicted"/>
<dbReference type="eggNOG" id="COG4403">
    <property type="taxonomic scope" value="Bacteria"/>
</dbReference>
<dbReference type="AlphaFoldDB" id="K9TG03"/>
<evidence type="ECO:0000313" key="2">
    <source>
        <dbReference type="EMBL" id="AFY81308.1"/>
    </source>
</evidence>
<dbReference type="OrthoDB" id="9148343at2"/>
<dbReference type="RefSeq" id="WP_015147953.1">
    <property type="nucleotide sequence ID" value="NC_019693.1"/>
</dbReference>